<dbReference type="Gene3D" id="3.40.50.2300">
    <property type="match status" value="1"/>
</dbReference>
<dbReference type="Pfam" id="PF00072">
    <property type="entry name" value="Response_reg"/>
    <property type="match status" value="1"/>
</dbReference>
<protein>
    <submittedName>
        <fullName evidence="4">Response regulator</fullName>
    </submittedName>
</protein>
<dbReference type="SMART" id="SM00448">
    <property type="entry name" value="REC"/>
    <property type="match status" value="1"/>
</dbReference>
<dbReference type="InterPro" id="IPR001789">
    <property type="entry name" value="Sig_transdc_resp-reg_receiver"/>
</dbReference>
<name>A0ABX7BMY7_9CAUL</name>
<dbReference type="SUPFAM" id="SSF52172">
    <property type="entry name" value="CheY-like"/>
    <property type="match status" value="1"/>
</dbReference>
<reference evidence="4 5" key="1">
    <citation type="submission" date="2021-01" db="EMBL/GenBank/DDBJ databases">
        <title>Brevundimonas vitis sp. nov., an bacterium isolated from grape (Vitis vinifera).</title>
        <authorList>
            <person name="Jiang L."/>
            <person name="Lee J."/>
        </authorList>
    </citation>
    <scope>NUCLEOTIDE SEQUENCE [LARGE SCALE GENOMIC DNA]</scope>
    <source>
        <strain evidence="4 5">GRTSA-9</strain>
    </source>
</reference>
<accession>A0ABX7BMY7</accession>
<dbReference type="InterPro" id="IPR011006">
    <property type="entry name" value="CheY-like_superfamily"/>
</dbReference>
<proteinExistence type="predicted"/>
<gene>
    <name evidence="4" type="ORF">JIP62_12415</name>
</gene>
<feature type="domain" description="Response regulatory" evidence="3">
    <location>
        <begin position="4"/>
        <end position="120"/>
    </location>
</feature>
<dbReference type="PANTHER" id="PTHR44591">
    <property type="entry name" value="STRESS RESPONSE REGULATOR PROTEIN 1"/>
    <property type="match status" value="1"/>
</dbReference>
<dbReference type="EMBL" id="CP067977">
    <property type="protein sequence ID" value="QQQ18103.1"/>
    <property type="molecule type" value="Genomic_DNA"/>
</dbReference>
<keyword evidence="1 2" id="KW-0597">Phosphoprotein</keyword>
<dbReference type="PANTHER" id="PTHR44591:SF25">
    <property type="entry name" value="CHEMOTAXIS TWO-COMPONENT RESPONSE REGULATOR"/>
    <property type="match status" value="1"/>
</dbReference>
<evidence type="ECO:0000259" key="3">
    <source>
        <dbReference type="PROSITE" id="PS50110"/>
    </source>
</evidence>
<evidence type="ECO:0000313" key="5">
    <source>
        <dbReference type="Proteomes" id="UP000595448"/>
    </source>
</evidence>
<feature type="modified residue" description="4-aspartylphosphate" evidence="2">
    <location>
        <position position="53"/>
    </location>
</feature>
<sequence length="121" mass="13172">MSKIVLTVDDSRTMRDMLRLALTDASFTVVQAVDGVHGLEVLNDSTPDVIITDINMPNLDGFGFIEGVRRSARHGAVPILVLTTESDQEKKQRARSAGATGWIVKPFDPVKLVDAVRRVAA</sequence>
<dbReference type="RefSeq" id="WP_201102478.1">
    <property type="nucleotide sequence ID" value="NZ_CP067977.1"/>
</dbReference>
<evidence type="ECO:0000256" key="2">
    <source>
        <dbReference type="PROSITE-ProRule" id="PRU00169"/>
    </source>
</evidence>
<keyword evidence="5" id="KW-1185">Reference proteome</keyword>
<dbReference type="InterPro" id="IPR050595">
    <property type="entry name" value="Bact_response_regulator"/>
</dbReference>
<dbReference type="PROSITE" id="PS50110">
    <property type="entry name" value="RESPONSE_REGULATORY"/>
    <property type="match status" value="1"/>
</dbReference>
<evidence type="ECO:0000256" key="1">
    <source>
        <dbReference type="ARBA" id="ARBA00022553"/>
    </source>
</evidence>
<organism evidence="4 5">
    <name type="scientific">Brevundimonas vitisensis</name>
    <dbReference type="NCBI Taxonomy" id="2800818"/>
    <lineage>
        <taxon>Bacteria</taxon>
        <taxon>Pseudomonadati</taxon>
        <taxon>Pseudomonadota</taxon>
        <taxon>Alphaproteobacteria</taxon>
        <taxon>Caulobacterales</taxon>
        <taxon>Caulobacteraceae</taxon>
        <taxon>Brevundimonas</taxon>
    </lineage>
</organism>
<dbReference type="Proteomes" id="UP000595448">
    <property type="component" value="Chromosome"/>
</dbReference>
<evidence type="ECO:0000313" key="4">
    <source>
        <dbReference type="EMBL" id="QQQ18103.1"/>
    </source>
</evidence>